<accession>A0ABV9Y4W2</accession>
<organism evidence="2 3">
    <name type="scientific">Saccharothrix xinjiangensis</name>
    <dbReference type="NCBI Taxonomy" id="204798"/>
    <lineage>
        <taxon>Bacteria</taxon>
        <taxon>Bacillati</taxon>
        <taxon>Actinomycetota</taxon>
        <taxon>Actinomycetes</taxon>
        <taxon>Pseudonocardiales</taxon>
        <taxon>Pseudonocardiaceae</taxon>
        <taxon>Saccharothrix</taxon>
    </lineage>
</organism>
<evidence type="ECO:0000313" key="3">
    <source>
        <dbReference type="Proteomes" id="UP001595833"/>
    </source>
</evidence>
<dbReference type="Pfam" id="PF13271">
    <property type="entry name" value="DUF4062"/>
    <property type="match status" value="1"/>
</dbReference>
<keyword evidence="3" id="KW-1185">Reference proteome</keyword>
<reference evidence="3" key="1">
    <citation type="journal article" date="2019" name="Int. J. Syst. Evol. Microbiol.">
        <title>The Global Catalogue of Microorganisms (GCM) 10K type strain sequencing project: providing services to taxonomists for standard genome sequencing and annotation.</title>
        <authorList>
            <consortium name="The Broad Institute Genomics Platform"/>
            <consortium name="The Broad Institute Genome Sequencing Center for Infectious Disease"/>
            <person name="Wu L."/>
            <person name="Ma J."/>
        </authorList>
    </citation>
    <scope>NUCLEOTIDE SEQUENCE [LARGE SCALE GENOMIC DNA]</scope>
    <source>
        <strain evidence="3">KCTC 12848</strain>
    </source>
</reference>
<name>A0ABV9Y4W2_9PSEU</name>
<evidence type="ECO:0000259" key="1">
    <source>
        <dbReference type="Pfam" id="PF13271"/>
    </source>
</evidence>
<proteinExistence type="predicted"/>
<feature type="domain" description="DUF4062" evidence="1">
    <location>
        <begin position="4"/>
        <end position="53"/>
    </location>
</feature>
<dbReference type="RefSeq" id="WP_344037199.1">
    <property type="nucleotide sequence ID" value="NZ_BAAAKE010000006.1"/>
</dbReference>
<comment type="caution">
    <text evidence="2">The sequence shown here is derived from an EMBL/GenBank/DDBJ whole genome shotgun (WGS) entry which is preliminary data.</text>
</comment>
<protein>
    <submittedName>
        <fullName evidence="2">DUF4062 domain-containing protein</fullName>
    </submittedName>
</protein>
<gene>
    <name evidence="2" type="ORF">ACFPFM_26425</name>
</gene>
<evidence type="ECO:0000313" key="2">
    <source>
        <dbReference type="EMBL" id="MFC5057268.1"/>
    </source>
</evidence>
<sequence>MAGVHVSSTYQDLKEHREAVRNAVRRMGHVDVATEHYAAADDRPLDRCLADVRGAVRRASAQVLEREWSGDEEVFAALLRRLRTEHGRPEARSPGFTRHVRADQ</sequence>
<dbReference type="EMBL" id="JBHSJB010000027">
    <property type="protein sequence ID" value="MFC5057268.1"/>
    <property type="molecule type" value="Genomic_DNA"/>
</dbReference>
<dbReference type="Proteomes" id="UP001595833">
    <property type="component" value="Unassembled WGS sequence"/>
</dbReference>
<dbReference type="InterPro" id="IPR025139">
    <property type="entry name" value="DUF4062"/>
</dbReference>